<dbReference type="GO" id="GO:0050660">
    <property type="term" value="F:flavin adenine dinucleotide binding"/>
    <property type="evidence" value="ECO:0007669"/>
    <property type="project" value="InterPro"/>
</dbReference>
<evidence type="ECO:0000256" key="9">
    <source>
        <dbReference type="ARBA" id="ARBA00047893"/>
    </source>
</evidence>
<dbReference type="Pfam" id="PF02771">
    <property type="entry name" value="Acyl-CoA_dh_N"/>
    <property type="match status" value="1"/>
</dbReference>
<evidence type="ECO:0000256" key="14">
    <source>
        <dbReference type="RuleBase" id="RU362125"/>
    </source>
</evidence>
<evidence type="ECO:0000256" key="12">
    <source>
        <dbReference type="ARBA" id="ARBA00049038"/>
    </source>
</evidence>
<dbReference type="PANTHER" id="PTHR48083">
    <property type="entry name" value="MEDIUM-CHAIN SPECIFIC ACYL-COA DEHYDROGENASE, MITOCHONDRIAL-RELATED"/>
    <property type="match status" value="1"/>
</dbReference>
<dbReference type="AlphaFoldDB" id="E4WPY9"/>
<evidence type="ECO:0000256" key="10">
    <source>
        <dbReference type="ARBA" id="ARBA00047916"/>
    </source>
</evidence>
<dbReference type="Proteomes" id="UP000001307">
    <property type="component" value="Unassembled WGS sequence"/>
</dbReference>
<feature type="domain" description="Acyl-CoA dehydrogenase/oxidase N-terminal" evidence="18">
    <location>
        <begin position="95"/>
        <end position="205"/>
    </location>
</feature>
<feature type="region of interest" description="Disordered" evidence="15">
    <location>
        <begin position="1"/>
        <end position="23"/>
    </location>
</feature>
<dbReference type="Gene3D" id="1.20.140.10">
    <property type="entry name" value="Butyryl-CoA Dehydrogenase, subunit A, domain 3"/>
    <property type="match status" value="1"/>
</dbReference>
<evidence type="ECO:0000313" key="19">
    <source>
        <dbReference type="EMBL" id="CBY20023.1"/>
    </source>
</evidence>
<dbReference type="Pfam" id="PF00441">
    <property type="entry name" value="Acyl-CoA_dh_1"/>
    <property type="match status" value="1"/>
</dbReference>
<keyword evidence="5 14" id="KW-0274">FAD</keyword>
<dbReference type="InterPro" id="IPR050741">
    <property type="entry name" value="Acyl-CoA_dehydrogenase"/>
</dbReference>
<dbReference type="FunFam" id="2.40.110.10:FF:000002">
    <property type="entry name" value="Acyl-CoA dehydrogenase fadE12"/>
    <property type="match status" value="1"/>
</dbReference>
<reference evidence="19" key="1">
    <citation type="journal article" date="2010" name="Science">
        <title>Plasticity of animal genome architecture unmasked by rapid evolution of a pelagic tunicate.</title>
        <authorList>
            <person name="Denoeud F."/>
            <person name="Henriet S."/>
            <person name="Mungpakdee S."/>
            <person name="Aury J.M."/>
            <person name="Da Silva C."/>
            <person name="Brinkmann H."/>
            <person name="Mikhaleva J."/>
            <person name="Olsen L.C."/>
            <person name="Jubin C."/>
            <person name="Canestro C."/>
            <person name="Bouquet J.M."/>
            <person name="Danks G."/>
            <person name="Poulain J."/>
            <person name="Campsteijn C."/>
            <person name="Adamski M."/>
            <person name="Cross I."/>
            <person name="Yadetie F."/>
            <person name="Muffato M."/>
            <person name="Louis A."/>
            <person name="Butcher S."/>
            <person name="Tsagkogeorga G."/>
            <person name="Konrad A."/>
            <person name="Singh S."/>
            <person name="Jensen M.F."/>
            <person name="Cong E.H."/>
            <person name="Eikeseth-Otteraa H."/>
            <person name="Noel B."/>
            <person name="Anthouard V."/>
            <person name="Porcel B.M."/>
            <person name="Kachouri-Lafond R."/>
            <person name="Nishino A."/>
            <person name="Ugolini M."/>
            <person name="Chourrout P."/>
            <person name="Nishida H."/>
            <person name="Aasland R."/>
            <person name="Huzurbazar S."/>
            <person name="Westhof E."/>
            <person name="Delsuc F."/>
            <person name="Lehrach H."/>
            <person name="Reinhardt R."/>
            <person name="Weissenbach J."/>
            <person name="Roy S.W."/>
            <person name="Artiguenave F."/>
            <person name="Postlethwait J.H."/>
            <person name="Manak J.R."/>
            <person name="Thompson E.M."/>
            <person name="Jaillon O."/>
            <person name="Du Pasquier L."/>
            <person name="Boudinot P."/>
            <person name="Liberles D.A."/>
            <person name="Volff J.N."/>
            <person name="Philippe H."/>
            <person name="Lenhard B."/>
            <person name="Roest Crollius H."/>
            <person name="Wincker P."/>
            <person name="Chourrout D."/>
        </authorList>
    </citation>
    <scope>NUCLEOTIDE SEQUENCE [LARGE SCALE GENOMIC DNA]</scope>
</reference>
<dbReference type="Gene3D" id="1.10.540.10">
    <property type="entry name" value="Acyl-CoA dehydrogenase/oxidase, N-terminal domain"/>
    <property type="match status" value="1"/>
</dbReference>
<keyword evidence="4 14" id="KW-0285">Flavoprotein</keyword>
<evidence type="ECO:0000256" key="5">
    <source>
        <dbReference type="ARBA" id="ARBA00022827"/>
    </source>
</evidence>
<dbReference type="InterPro" id="IPR037069">
    <property type="entry name" value="AcylCoA_DH/ox_N_sf"/>
</dbReference>
<dbReference type="SUPFAM" id="SSF47203">
    <property type="entry name" value="Acyl-CoA dehydrogenase C-terminal domain-like"/>
    <property type="match status" value="1"/>
</dbReference>
<comment type="catalytic activity">
    <reaction evidence="9">
        <text>dodecanoyl-CoA + oxidized [electron-transfer flavoprotein] + H(+) = (2E)-dodecenoyl-CoA + reduced [electron-transfer flavoprotein]</text>
        <dbReference type="Rhea" id="RHEA:47296"/>
        <dbReference type="Rhea" id="RHEA-COMP:10685"/>
        <dbReference type="Rhea" id="RHEA-COMP:10686"/>
        <dbReference type="ChEBI" id="CHEBI:15378"/>
        <dbReference type="ChEBI" id="CHEBI:57330"/>
        <dbReference type="ChEBI" id="CHEBI:57375"/>
        <dbReference type="ChEBI" id="CHEBI:57692"/>
        <dbReference type="ChEBI" id="CHEBI:58307"/>
    </reaction>
    <physiologicalReaction direction="left-to-right" evidence="9">
        <dbReference type="Rhea" id="RHEA:47297"/>
    </physiologicalReaction>
</comment>
<comment type="catalytic activity">
    <reaction evidence="10">
        <text>oxidized [electron-transfer flavoprotein] + hexadecanoyl-CoA + H(+) = (2E)-hexadecenoyl-CoA + reduced [electron-transfer flavoprotein]</text>
        <dbReference type="Rhea" id="RHEA:43448"/>
        <dbReference type="Rhea" id="RHEA-COMP:10685"/>
        <dbReference type="Rhea" id="RHEA-COMP:10686"/>
        <dbReference type="ChEBI" id="CHEBI:15378"/>
        <dbReference type="ChEBI" id="CHEBI:57379"/>
        <dbReference type="ChEBI" id="CHEBI:57692"/>
        <dbReference type="ChEBI" id="CHEBI:58307"/>
        <dbReference type="ChEBI" id="CHEBI:61526"/>
    </reaction>
    <physiologicalReaction direction="left-to-right" evidence="10">
        <dbReference type="Rhea" id="RHEA:43449"/>
    </physiologicalReaction>
</comment>
<keyword evidence="6" id="KW-0809">Transit peptide</keyword>
<keyword evidence="20" id="KW-1185">Reference proteome</keyword>
<comment type="catalytic activity">
    <reaction evidence="12">
        <text>tetradecanoyl-CoA + oxidized [electron-transfer flavoprotein] + H(+) = (2E)-tetradecenoyl-CoA + reduced [electron-transfer flavoprotein]</text>
        <dbReference type="Rhea" id="RHEA:47316"/>
        <dbReference type="Rhea" id="RHEA-COMP:10685"/>
        <dbReference type="Rhea" id="RHEA-COMP:10686"/>
        <dbReference type="ChEBI" id="CHEBI:15378"/>
        <dbReference type="ChEBI" id="CHEBI:57385"/>
        <dbReference type="ChEBI" id="CHEBI:57692"/>
        <dbReference type="ChEBI" id="CHEBI:58307"/>
        <dbReference type="ChEBI" id="CHEBI:61405"/>
    </reaction>
    <physiologicalReaction direction="left-to-right" evidence="12">
        <dbReference type="Rhea" id="RHEA:47317"/>
    </physiologicalReaction>
</comment>
<dbReference type="InterPro" id="IPR036250">
    <property type="entry name" value="AcylCo_DH-like_C"/>
</dbReference>
<evidence type="ECO:0000256" key="1">
    <source>
        <dbReference type="ARBA" id="ARBA00001974"/>
    </source>
</evidence>
<dbReference type="OrthoDB" id="434771at2759"/>
<evidence type="ECO:0000259" key="16">
    <source>
        <dbReference type="Pfam" id="PF00441"/>
    </source>
</evidence>
<dbReference type="InParanoid" id="E4WPY9"/>
<comment type="pathway">
    <text evidence="2">Lipid metabolism; mitochondrial fatty acid beta-oxidation.</text>
</comment>
<evidence type="ECO:0000256" key="13">
    <source>
        <dbReference type="ARBA" id="ARBA00049192"/>
    </source>
</evidence>
<evidence type="ECO:0000256" key="3">
    <source>
        <dbReference type="ARBA" id="ARBA00009347"/>
    </source>
</evidence>
<dbReference type="PROSITE" id="PS00072">
    <property type="entry name" value="ACYL_COA_DH_1"/>
    <property type="match status" value="1"/>
</dbReference>
<evidence type="ECO:0000256" key="2">
    <source>
        <dbReference type="ARBA" id="ARBA00005198"/>
    </source>
</evidence>
<sequence>MSNARAITFISRQERQSKRERERSKALIKLNKRQASPRRFSKSLIRFDGQRMLRKLQSKIIKPLASCNAARAYSDRPETWQMDKLTDIGSRKIFTDEHDIMREQVRKFYESVPMERKMMWEEQGHLDREFFKECGAQGLIGIEQSADKKGHGLDFYSNVIQIEEQIYGLVPGLMQVQNDLVLPYICSYGTDEQVDRYVPGIRDGEIISCLCMTEPGSGSDVQGIKTNAVRDGDDWILNGSKVFISCGYMADMAIVVAVTDKNVSKAAYGISLFLVDTNLPGFEKGKLLKKIGRASADTAELFFNDVRLPGNAVLGGEEGVNRGFQFLMHDLGRERLLVAMGCTAQLEKGFELTRQYSSFSPFISIIFTIEKNLRAITDKHIEAYANGDLDQQSVSMLKYYVSEKMIENTTKLQQLWGGYGYMLEYPIAQIFAGARVESIYAGTTEIMKELIARTL</sequence>
<feature type="compositionally biased region" description="Basic and acidic residues" evidence="15">
    <location>
        <begin position="12"/>
        <end position="23"/>
    </location>
</feature>
<evidence type="ECO:0000259" key="18">
    <source>
        <dbReference type="Pfam" id="PF02771"/>
    </source>
</evidence>
<feature type="domain" description="Acyl-CoA dehydrogenase/oxidase C-terminal" evidence="16">
    <location>
        <begin position="372"/>
        <end position="454"/>
    </location>
</feature>
<proteinExistence type="inferred from homology"/>
<dbReference type="Pfam" id="PF02770">
    <property type="entry name" value="Acyl-CoA_dh_M"/>
    <property type="match status" value="1"/>
</dbReference>
<dbReference type="GO" id="GO:0005737">
    <property type="term" value="C:cytoplasm"/>
    <property type="evidence" value="ECO:0007669"/>
    <property type="project" value="TreeGrafter"/>
</dbReference>
<evidence type="ECO:0000256" key="8">
    <source>
        <dbReference type="ARBA" id="ARBA00047546"/>
    </source>
</evidence>
<dbReference type="InterPro" id="IPR009075">
    <property type="entry name" value="AcylCo_DH/oxidase_C"/>
</dbReference>
<dbReference type="EMBL" id="FN653015">
    <property type="protein sequence ID" value="CBY20023.1"/>
    <property type="molecule type" value="Genomic_DNA"/>
</dbReference>
<dbReference type="InterPro" id="IPR013786">
    <property type="entry name" value="AcylCoA_DH/ox_N"/>
</dbReference>
<dbReference type="SUPFAM" id="SSF56645">
    <property type="entry name" value="Acyl-CoA dehydrogenase NM domain-like"/>
    <property type="match status" value="1"/>
</dbReference>
<organism evidence="19">
    <name type="scientific">Oikopleura dioica</name>
    <name type="common">Tunicate</name>
    <dbReference type="NCBI Taxonomy" id="34765"/>
    <lineage>
        <taxon>Eukaryota</taxon>
        <taxon>Metazoa</taxon>
        <taxon>Chordata</taxon>
        <taxon>Tunicata</taxon>
        <taxon>Appendicularia</taxon>
        <taxon>Copelata</taxon>
        <taxon>Oikopleuridae</taxon>
        <taxon>Oikopleura</taxon>
    </lineage>
</organism>
<name>E4WPY9_OIKDI</name>
<comment type="similarity">
    <text evidence="3 14">Belongs to the acyl-CoA dehydrogenase family.</text>
</comment>
<dbReference type="InterPro" id="IPR006091">
    <property type="entry name" value="Acyl-CoA_Oxase/DH_mid-dom"/>
</dbReference>
<dbReference type="Gene3D" id="2.40.110.10">
    <property type="entry name" value="Butyryl-CoA Dehydrogenase, subunit A, domain 2"/>
    <property type="match status" value="1"/>
</dbReference>
<evidence type="ECO:0000313" key="20">
    <source>
        <dbReference type="Proteomes" id="UP000001307"/>
    </source>
</evidence>
<accession>E4WPY9</accession>
<dbReference type="InterPro" id="IPR006089">
    <property type="entry name" value="Acyl-CoA_DH_CS"/>
</dbReference>
<keyword evidence="7 14" id="KW-0560">Oxidoreductase</keyword>
<gene>
    <name evidence="19" type="ORF">GSOID_T00000005001</name>
</gene>
<evidence type="ECO:0000256" key="15">
    <source>
        <dbReference type="SAM" id="MobiDB-lite"/>
    </source>
</evidence>
<evidence type="ECO:0000259" key="17">
    <source>
        <dbReference type="Pfam" id="PF02770"/>
    </source>
</evidence>
<protein>
    <recommendedName>
        <fullName evidence="21">Acyl-CoA dehydrogenase</fullName>
    </recommendedName>
</protein>
<evidence type="ECO:0000256" key="4">
    <source>
        <dbReference type="ARBA" id="ARBA00022630"/>
    </source>
</evidence>
<dbReference type="GO" id="GO:0003995">
    <property type="term" value="F:acyl-CoA dehydrogenase activity"/>
    <property type="evidence" value="ECO:0007669"/>
    <property type="project" value="InterPro"/>
</dbReference>
<evidence type="ECO:0000256" key="6">
    <source>
        <dbReference type="ARBA" id="ARBA00022946"/>
    </source>
</evidence>
<evidence type="ECO:0008006" key="21">
    <source>
        <dbReference type="Google" id="ProtNLM"/>
    </source>
</evidence>
<comment type="catalytic activity">
    <reaction evidence="13">
        <text>hexanoyl-CoA + oxidized [electron-transfer flavoprotein] + H(+) = (2E)-hexenoyl-CoA + reduced [electron-transfer flavoprotein]</text>
        <dbReference type="Rhea" id="RHEA:43464"/>
        <dbReference type="Rhea" id="RHEA-COMP:10685"/>
        <dbReference type="Rhea" id="RHEA-COMP:10686"/>
        <dbReference type="ChEBI" id="CHEBI:15378"/>
        <dbReference type="ChEBI" id="CHEBI:57692"/>
        <dbReference type="ChEBI" id="CHEBI:58307"/>
        <dbReference type="ChEBI" id="CHEBI:62077"/>
        <dbReference type="ChEBI" id="CHEBI:62620"/>
    </reaction>
    <physiologicalReaction direction="left-to-right" evidence="13">
        <dbReference type="Rhea" id="RHEA:43465"/>
    </physiologicalReaction>
</comment>
<dbReference type="InterPro" id="IPR046373">
    <property type="entry name" value="Acyl-CoA_Oxase/DH_mid-dom_sf"/>
</dbReference>
<dbReference type="InterPro" id="IPR009100">
    <property type="entry name" value="AcylCoA_DH/oxidase_NM_dom_sf"/>
</dbReference>
<dbReference type="PANTHER" id="PTHR48083:SF20">
    <property type="entry name" value="LONG-CHAIN SPECIFIC ACYL-COA DEHYDROGENASE, MITOCHONDRIAL"/>
    <property type="match status" value="1"/>
</dbReference>
<comment type="cofactor">
    <cofactor evidence="1 14">
        <name>FAD</name>
        <dbReference type="ChEBI" id="CHEBI:57692"/>
    </cofactor>
</comment>
<feature type="domain" description="Acyl-CoA oxidase/dehydrogenase middle" evidence="17">
    <location>
        <begin position="209"/>
        <end position="306"/>
    </location>
</feature>
<evidence type="ECO:0000256" key="11">
    <source>
        <dbReference type="ARBA" id="ARBA00048877"/>
    </source>
</evidence>
<evidence type="ECO:0000256" key="7">
    <source>
        <dbReference type="ARBA" id="ARBA00023002"/>
    </source>
</evidence>
<dbReference type="GO" id="GO:0033539">
    <property type="term" value="P:fatty acid beta-oxidation using acyl-CoA dehydrogenase"/>
    <property type="evidence" value="ECO:0007669"/>
    <property type="project" value="TreeGrafter"/>
</dbReference>
<comment type="catalytic activity">
    <reaction evidence="11">
        <text>octanoyl-CoA + oxidized [electron-transfer flavoprotein] + H(+) = (2E)-octenoyl-CoA + reduced [electron-transfer flavoprotein]</text>
        <dbReference type="Rhea" id="RHEA:48180"/>
        <dbReference type="Rhea" id="RHEA-COMP:10685"/>
        <dbReference type="Rhea" id="RHEA-COMP:10686"/>
        <dbReference type="ChEBI" id="CHEBI:15378"/>
        <dbReference type="ChEBI" id="CHEBI:57386"/>
        <dbReference type="ChEBI" id="CHEBI:57692"/>
        <dbReference type="ChEBI" id="CHEBI:58307"/>
        <dbReference type="ChEBI" id="CHEBI:62242"/>
    </reaction>
    <physiologicalReaction direction="left-to-right" evidence="11">
        <dbReference type="Rhea" id="RHEA:48181"/>
    </physiologicalReaction>
</comment>
<comment type="catalytic activity">
    <reaction evidence="8">
        <text>decanoyl-CoA + oxidized [electron-transfer flavoprotein] + H(+) = (2E)-decenoyl-CoA + reduced [electron-transfer flavoprotein]</text>
        <dbReference type="Rhea" id="RHEA:48176"/>
        <dbReference type="Rhea" id="RHEA-COMP:10685"/>
        <dbReference type="Rhea" id="RHEA-COMP:10686"/>
        <dbReference type="ChEBI" id="CHEBI:15378"/>
        <dbReference type="ChEBI" id="CHEBI:57692"/>
        <dbReference type="ChEBI" id="CHEBI:58307"/>
        <dbReference type="ChEBI" id="CHEBI:61406"/>
        <dbReference type="ChEBI" id="CHEBI:61430"/>
    </reaction>
    <physiologicalReaction direction="left-to-right" evidence="8">
        <dbReference type="Rhea" id="RHEA:48177"/>
    </physiologicalReaction>
</comment>